<reference evidence="1" key="1">
    <citation type="submission" date="2020-08" db="EMBL/GenBank/DDBJ databases">
        <title>Multicomponent nature underlies the extraordinary mechanical properties of spider dragline silk.</title>
        <authorList>
            <person name="Kono N."/>
            <person name="Nakamura H."/>
            <person name="Mori M."/>
            <person name="Yoshida Y."/>
            <person name="Ohtoshi R."/>
            <person name="Malay A.D."/>
            <person name="Moran D.A.P."/>
            <person name="Tomita M."/>
            <person name="Numata K."/>
            <person name="Arakawa K."/>
        </authorList>
    </citation>
    <scope>NUCLEOTIDE SEQUENCE</scope>
</reference>
<comment type="caution">
    <text evidence="1">The sequence shown here is derived from an EMBL/GenBank/DDBJ whole genome shotgun (WGS) entry which is preliminary data.</text>
</comment>
<sequence>MNRCPDLVVCLKRDLQCLRPEASLVLIYRPYVAGMKGRVDLAQPVKRTPDLWSSGIIWESFGTHTIRFQILIPHPETHTGLTFDAPARISSVARENENPDISDSGLPSRNTPEPHFFSSMTLRCGSCQNQSSEQLPLLEITTATRLGIDSKRLWMCSWGTANQAASTRCHGPHVFYRRKIRRASRPEKQFNLVIDEEPLDNASHVWSRIILLKYGCGPALKVRNDNWLQHLGDVALAV</sequence>
<evidence type="ECO:0000313" key="1">
    <source>
        <dbReference type="EMBL" id="GFY02123.1"/>
    </source>
</evidence>
<name>A0A8X6VBS4_TRICX</name>
<organism evidence="1 2">
    <name type="scientific">Trichonephila clavipes</name>
    <name type="common">Golden silk orbweaver</name>
    <name type="synonym">Nephila clavipes</name>
    <dbReference type="NCBI Taxonomy" id="2585209"/>
    <lineage>
        <taxon>Eukaryota</taxon>
        <taxon>Metazoa</taxon>
        <taxon>Ecdysozoa</taxon>
        <taxon>Arthropoda</taxon>
        <taxon>Chelicerata</taxon>
        <taxon>Arachnida</taxon>
        <taxon>Araneae</taxon>
        <taxon>Araneomorphae</taxon>
        <taxon>Entelegynae</taxon>
        <taxon>Araneoidea</taxon>
        <taxon>Nephilidae</taxon>
        <taxon>Trichonephila</taxon>
    </lineage>
</organism>
<accession>A0A8X6VBS4</accession>
<gene>
    <name evidence="1" type="primary">NCL1_31251</name>
    <name evidence="1" type="ORF">TNCV_5099841</name>
</gene>
<protein>
    <submittedName>
        <fullName evidence="1">Uncharacterized protein</fullName>
    </submittedName>
</protein>
<keyword evidence="2" id="KW-1185">Reference proteome</keyword>
<dbReference type="EMBL" id="BMAU01021232">
    <property type="protein sequence ID" value="GFY02123.1"/>
    <property type="molecule type" value="Genomic_DNA"/>
</dbReference>
<dbReference type="AlphaFoldDB" id="A0A8X6VBS4"/>
<evidence type="ECO:0000313" key="2">
    <source>
        <dbReference type="Proteomes" id="UP000887159"/>
    </source>
</evidence>
<proteinExistence type="predicted"/>
<dbReference type="Proteomes" id="UP000887159">
    <property type="component" value="Unassembled WGS sequence"/>
</dbReference>